<evidence type="ECO:0000313" key="2">
    <source>
        <dbReference type="Proteomes" id="UP000093000"/>
    </source>
</evidence>
<dbReference type="OrthoDB" id="2295102at2759"/>
<comment type="caution">
    <text evidence="1">The sequence shown here is derived from an EMBL/GenBank/DDBJ whole genome shotgun (WGS) entry which is preliminary data.</text>
</comment>
<proteinExistence type="predicted"/>
<gene>
    <name evidence="1" type="ORF">A0J61_11293</name>
</gene>
<accession>A0A1C7MV71</accession>
<protein>
    <submittedName>
        <fullName evidence="1">Uncharacterized protein</fullName>
    </submittedName>
</protein>
<reference evidence="1 2" key="1">
    <citation type="submission" date="2016-03" db="EMBL/GenBank/DDBJ databases">
        <title>Choanephora cucurbitarum.</title>
        <authorList>
            <person name="Min B."/>
            <person name="Park H."/>
            <person name="Park J.-H."/>
            <person name="Shin H.-D."/>
            <person name="Choi I.-G."/>
        </authorList>
    </citation>
    <scope>NUCLEOTIDE SEQUENCE [LARGE SCALE GENOMIC DNA]</scope>
    <source>
        <strain evidence="1 2">KUS-F28377</strain>
    </source>
</reference>
<sequence>MDDRTRDFMKKLARLANDIEKDDLVEHVEKKASSFENVAIGITMPFSLNALINFSEINDNPIGFERLSESGYVEILWDRRSGTRLSDEDFECLKLYYERQYADPVSVLNHVEKF</sequence>
<keyword evidence="2" id="KW-1185">Reference proteome</keyword>
<organism evidence="1 2">
    <name type="scientific">Choanephora cucurbitarum</name>
    <dbReference type="NCBI Taxonomy" id="101091"/>
    <lineage>
        <taxon>Eukaryota</taxon>
        <taxon>Fungi</taxon>
        <taxon>Fungi incertae sedis</taxon>
        <taxon>Mucoromycota</taxon>
        <taxon>Mucoromycotina</taxon>
        <taxon>Mucoromycetes</taxon>
        <taxon>Mucorales</taxon>
        <taxon>Mucorineae</taxon>
        <taxon>Choanephoraceae</taxon>
        <taxon>Choanephoroideae</taxon>
        <taxon>Choanephora</taxon>
    </lineage>
</organism>
<dbReference type="EMBL" id="LUGH01001876">
    <property type="protein sequence ID" value="OBZ80657.1"/>
    <property type="molecule type" value="Genomic_DNA"/>
</dbReference>
<evidence type="ECO:0000313" key="1">
    <source>
        <dbReference type="EMBL" id="OBZ80657.1"/>
    </source>
</evidence>
<dbReference type="Proteomes" id="UP000093000">
    <property type="component" value="Unassembled WGS sequence"/>
</dbReference>
<dbReference type="AlphaFoldDB" id="A0A1C7MV71"/>
<name>A0A1C7MV71_9FUNG</name>
<dbReference type="InParanoid" id="A0A1C7MV71"/>